<dbReference type="AlphaFoldDB" id="A0AB37IL02"/>
<feature type="binding site" evidence="6">
    <location>
        <position position="89"/>
    </location>
    <ligand>
        <name>spermidine</name>
        <dbReference type="ChEBI" id="CHEBI:57834"/>
    </ligand>
</feature>
<dbReference type="SUPFAM" id="SSF53850">
    <property type="entry name" value="Periplasmic binding protein-like II"/>
    <property type="match status" value="1"/>
</dbReference>
<evidence type="ECO:0000256" key="6">
    <source>
        <dbReference type="PIRSR" id="PIRSR019574-1"/>
    </source>
</evidence>
<evidence type="ECO:0000256" key="3">
    <source>
        <dbReference type="ARBA" id="ARBA00022729"/>
    </source>
</evidence>
<comment type="caution">
    <text evidence="8">The sequence shown here is derived from an EMBL/GenBank/DDBJ whole genome shotgun (WGS) entry which is preliminary data.</text>
</comment>
<feature type="signal peptide" evidence="7">
    <location>
        <begin position="1"/>
        <end position="27"/>
    </location>
</feature>
<keyword evidence="3 7" id="KW-0732">Signal</keyword>
<dbReference type="InterPro" id="IPR006059">
    <property type="entry name" value="SBP"/>
</dbReference>
<dbReference type="GO" id="GO:0042597">
    <property type="term" value="C:periplasmic space"/>
    <property type="evidence" value="ECO:0007669"/>
    <property type="project" value="UniProtKB-SubCell"/>
</dbReference>
<evidence type="ECO:0000256" key="1">
    <source>
        <dbReference type="ARBA" id="ARBA00004418"/>
    </source>
</evidence>
<evidence type="ECO:0000313" key="9">
    <source>
        <dbReference type="Proteomes" id="UP000253763"/>
    </source>
</evidence>
<comment type="function">
    <text evidence="5">Required for the activity of the bacterial periplasmic transport system of putrescine.</text>
</comment>
<feature type="binding site" evidence="6">
    <location>
        <begin position="172"/>
        <end position="175"/>
    </location>
    <ligand>
        <name>spermidine</name>
        <dbReference type="ChEBI" id="CHEBI:57834"/>
    </ligand>
</feature>
<comment type="similarity">
    <text evidence="5">Belongs to the bacterial solute-binding protein PotD/PotF family.</text>
</comment>
<feature type="binding site" evidence="6">
    <location>
        <position position="331"/>
    </location>
    <ligand>
        <name>spermidine</name>
        <dbReference type="ChEBI" id="CHEBI:57834"/>
    </ligand>
</feature>
<dbReference type="PANTHER" id="PTHR30222:SF17">
    <property type="entry name" value="SPERMIDINE_PUTRESCINE-BINDING PERIPLASMIC PROTEIN"/>
    <property type="match status" value="1"/>
</dbReference>
<dbReference type="PIRSF" id="PIRSF019574">
    <property type="entry name" value="Periplasmic_polyamine_BP"/>
    <property type="match status" value="1"/>
</dbReference>
<comment type="subcellular location">
    <subcellularLocation>
        <location evidence="1 5">Periplasm</location>
    </subcellularLocation>
</comment>
<reference evidence="8 9" key="1">
    <citation type="submission" date="2018-05" db="EMBL/GenBank/DDBJ databases">
        <title>Draft Genome Sequences for a Diverse set of 7 Haemophilus Species.</title>
        <authorList>
            <person name="Nichols M."/>
            <person name="Topaz N."/>
            <person name="Wang X."/>
            <person name="Wang X."/>
            <person name="Boxrud D."/>
        </authorList>
    </citation>
    <scope>NUCLEOTIDE SEQUENCE [LARGE SCALE GENOMIC DNA]</scope>
    <source>
        <strain evidence="8 9">C2008003258</strain>
    </source>
</reference>
<dbReference type="PRINTS" id="PR00909">
    <property type="entry name" value="SPERMDNBNDNG"/>
</dbReference>
<dbReference type="GO" id="GO:0019808">
    <property type="term" value="F:polyamine binding"/>
    <property type="evidence" value="ECO:0007669"/>
    <property type="project" value="InterPro"/>
</dbReference>
<dbReference type="Proteomes" id="UP000253763">
    <property type="component" value="Unassembled WGS sequence"/>
</dbReference>
<evidence type="ECO:0000256" key="4">
    <source>
        <dbReference type="ARBA" id="ARBA00022764"/>
    </source>
</evidence>
<keyword evidence="4 5" id="KW-0574">Periplasm</keyword>
<protein>
    <recommendedName>
        <fullName evidence="5">Putrescine-binding periplasmic protein</fullName>
    </recommendedName>
</protein>
<evidence type="ECO:0000256" key="7">
    <source>
        <dbReference type="SAM" id="SignalP"/>
    </source>
</evidence>
<name>A0AB37IL02_HAEPA</name>
<evidence type="ECO:0000256" key="2">
    <source>
        <dbReference type="ARBA" id="ARBA00022448"/>
    </source>
</evidence>
<accession>A0AB37IL02</accession>
<dbReference type="Gene3D" id="3.40.190.10">
    <property type="entry name" value="Periplasmic binding protein-like II"/>
    <property type="match status" value="2"/>
</dbReference>
<feature type="chain" id="PRO_5044246289" description="Putrescine-binding periplasmic protein" evidence="7">
    <location>
        <begin position="28"/>
        <end position="351"/>
    </location>
</feature>
<keyword evidence="2 5" id="KW-0813">Transport</keyword>
<sequence length="351" mass="39348">MKKNAVQYIKSLCLSAVAFAATSAALAAEKLYVYNWTDYVPSNLVAEFTKETGIEVIYSTFESNEEMYAKLKLTSSTGSGYDLVFPSSYYVNKMAKENMLQELDHSKLSNFKQIPANLLNKEFDPNNKYSLPYVYGLTGIGVNADDIDPSKITSWADLWNPEFKGKVLLTSDAREVFHIALILDGKSPNTTNEEEIKVAYERLVKLLPNVVTFNSDSPEVPFVQGEASIGMLWNGSAYLAHKENPSIQFVYPKEGAIFWMDNYAIPKDAKNTEGAYKFIDFLLRPENAKLVVEKMGFSMPNEGVKSLLSPEMANNPTLFPSAENIEKGIMQGDVGEAVDIYEKYWNKLKTN</sequence>
<dbReference type="InterPro" id="IPR001188">
    <property type="entry name" value="Sperm_putr-bd"/>
</dbReference>
<evidence type="ECO:0000313" key="8">
    <source>
        <dbReference type="EMBL" id="RDE90619.1"/>
    </source>
</evidence>
<organism evidence="8 9">
    <name type="scientific">Haemophilus parainfluenzae</name>
    <dbReference type="NCBI Taxonomy" id="729"/>
    <lineage>
        <taxon>Bacteria</taxon>
        <taxon>Pseudomonadati</taxon>
        <taxon>Pseudomonadota</taxon>
        <taxon>Gammaproteobacteria</taxon>
        <taxon>Pasteurellales</taxon>
        <taxon>Pasteurellaceae</taxon>
        <taxon>Haemophilus</taxon>
    </lineage>
</organism>
<gene>
    <name evidence="8" type="ORF">DPV97_08400</name>
</gene>
<dbReference type="Pfam" id="PF13416">
    <property type="entry name" value="SBP_bac_8"/>
    <property type="match status" value="1"/>
</dbReference>
<evidence type="ECO:0000256" key="5">
    <source>
        <dbReference type="PIRNR" id="PIRNR019574"/>
    </source>
</evidence>
<proteinExistence type="inferred from homology"/>
<dbReference type="PANTHER" id="PTHR30222">
    <property type="entry name" value="SPERMIDINE/PUTRESCINE-BINDING PERIPLASMIC PROTEIN"/>
    <property type="match status" value="1"/>
</dbReference>
<dbReference type="EMBL" id="QEPZ01000007">
    <property type="protein sequence ID" value="RDE90619.1"/>
    <property type="molecule type" value="Genomic_DNA"/>
</dbReference>
<dbReference type="GO" id="GO:0015846">
    <property type="term" value="P:polyamine transport"/>
    <property type="evidence" value="ECO:0007669"/>
    <property type="project" value="InterPro"/>
</dbReference>